<evidence type="ECO:0000313" key="1">
    <source>
        <dbReference type="Proteomes" id="UP000887565"/>
    </source>
</evidence>
<dbReference type="Proteomes" id="UP000887565">
    <property type="component" value="Unplaced"/>
</dbReference>
<organism evidence="1 2">
    <name type="scientific">Romanomermis culicivorax</name>
    <name type="common">Nematode worm</name>
    <dbReference type="NCBI Taxonomy" id="13658"/>
    <lineage>
        <taxon>Eukaryota</taxon>
        <taxon>Metazoa</taxon>
        <taxon>Ecdysozoa</taxon>
        <taxon>Nematoda</taxon>
        <taxon>Enoplea</taxon>
        <taxon>Dorylaimia</taxon>
        <taxon>Mermithida</taxon>
        <taxon>Mermithoidea</taxon>
        <taxon>Mermithidae</taxon>
        <taxon>Romanomermis</taxon>
    </lineage>
</organism>
<name>A0A915K630_ROMCU</name>
<protein>
    <submittedName>
        <fullName evidence="2">Uncharacterized protein</fullName>
    </submittedName>
</protein>
<dbReference type="AlphaFoldDB" id="A0A915K630"/>
<dbReference type="WBParaSite" id="nRc.2.0.1.t33327-RA">
    <property type="protein sequence ID" value="nRc.2.0.1.t33327-RA"/>
    <property type="gene ID" value="nRc.2.0.1.g33327"/>
</dbReference>
<reference evidence="2" key="1">
    <citation type="submission" date="2022-11" db="UniProtKB">
        <authorList>
            <consortium name="WormBaseParasite"/>
        </authorList>
    </citation>
    <scope>IDENTIFICATION</scope>
</reference>
<proteinExistence type="predicted"/>
<sequence>MTLQKTIENTLGHPVPRPIYFDRVLNVYINDSNDSKRVFCSSRHFLIFSGSIRGITGIATGGVTAD</sequence>
<keyword evidence="1" id="KW-1185">Reference proteome</keyword>
<evidence type="ECO:0000313" key="2">
    <source>
        <dbReference type="WBParaSite" id="nRc.2.0.1.t33327-RA"/>
    </source>
</evidence>
<accession>A0A915K630</accession>